<feature type="transmembrane region" description="Helical" evidence="8">
    <location>
        <begin position="212"/>
        <end position="233"/>
    </location>
</feature>
<organism evidence="10 11">
    <name type="scientific">Hungatella hathewayi WAL-18680</name>
    <dbReference type="NCBI Taxonomy" id="742737"/>
    <lineage>
        <taxon>Bacteria</taxon>
        <taxon>Bacillati</taxon>
        <taxon>Bacillota</taxon>
        <taxon>Clostridia</taxon>
        <taxon>Lachnospirales</taxon>
        <taxon>Lachnospiraceae</taxon>
        <taxon>Hungatella</taxon>
    </lineage>
</organism>
<evidence type="ECO:0000256" key="1">
    <source>
        <dbReference type="ARBA" id="ARBA00004651"/>
    </source>
</evidence>
<keyword evidence="6 8" id="KW-0472">Membrane</keyword>
<dbReference type="InterPro" id="IPR036249">
    <property type="entry name" value="Thioredoxin-like_sf"/>
</dbReference>
<dbReference type="InterPro" id="IPR013740">
    <property type="entry name" value="Redoxin"/>
</dbReference>
<feature type="compositionally biased region" description="Polar residues" evidence="7">
    <location>
        <begin position="252"/>
        <end position="261"/>
    </location>
</feature>
<dbReference type="Pfam" id="PF02683">
    <property type="entry name" value="DsbD_TM"/>
    <property type="match status" value="1"/>
</dbReference>
<dbReference type="AlphaFoldDB" id="G5IEI8"/>
<dbReference type="PROSITE" id="PS51352">
    <property type="entry name" value="THIOREDOXIN_2"/>
    <property type="match status" value="1"/>
</dbReference>
<dbReference type="PROSITE" id="PS00194">
    <property type="entry name" value="THIOREDOXIN_1"/>
    <property type="match status" value="1"/>
</dbReference>
<evidence type="ECO:0000256" key="7">
    <source>
        <dbReference type="SAM" id="MobiDB-lite"/>
    </source>
</evidence>
<evidence type="ECO:0000259" key="9">
    <source>
        <dbReference type="PROSITE" id="PS51352"/>
    </source>
</evidence>
<feature type="transmembrane region" description="Helical" evidence="8">
    <location>
        <begin position="58"/>
        <end position="81"/>
    </location>
</feature>
<keyword evidence="4" id="KW-0201">Cytochrome c-type biogenesis</keyword>
<feature type="transmembrane region" description="Helical" evidence="8">
    <location>
        <begin position="93"/>
        <end position="114"/>
    </location>
</feature>
<feature type="transmembrane region" description="Helical" evidence="8">
    <location>
        <begin position="12"/>
        <end position="37"/>
    </location>
</feature>
<dbReference type="EMBL" id="ADLN01000035">
    <property type="protein sequence ID" value="EHI60137.1"/>
    <property type="molecule type" value="Genomic_DNA"/>
</dbReference>
<dbReference type="Proteomes" id="UP000005384">
    <property type="component" value="Unassembled WGS sequence"/>
</dbReference>
<feature type="region of interest" description="Disordered" evidence="7">
    <location>
        <begin position="250"/>
        <end position="302"/>
    </location>
</feature>
<evidence type="ECO:0000256" key="5">
    <source>
        <dbReference type="ARBA" id="ARBA00022989"/>
    </source>
</evidence>
<name>G5IEI8_9FIRM</name>
<proteinExistence type="predicted"/>
<evidence type="ECO:0000313" key="11">
    <source>
        <dbReference type="Proteomes" id="UP000005384"/>
    </source>
</evidence>
<protein>
    <recommendedName>
        <fullName evidence="9">Thioredoxin domain-containing protein</fullName>
    </recommendedName>
</protein>
<sequence>MGFSFDISVPVLTVFAQGLLSFLSPCVLPLLPLYLSYLAGGGKHVGEDGRVYYPRRQVFINTLFFTIGIGFTFFLLGFGFTALGKFFNSNRTMFARISGIIMVMFGLYQFGFFGSSKMLGKEHRMFLKLDRWSMGPIPALLLGFTFSFAWTPCVGPVLSSVMLMAGTTSSMGKAAMLIGVYTLGFTLPFLAVGLFTTTLLDFFKKHGSVVKYTVKVGAMLLILMGIMTFTGFMNSFTGYLSSPGGFSSGSSTAKEQTTAAVETSPMGEENTETMPAQSENADDTKASIAAAESSSTAEETTTAAPILAPDFTLVDQNGETHTLSDYQGKTVFLNFWATWCPPCRGEMPEIQALYERYGSNEEDLIVLGVAGPNQGQEGDVDHITSFLSEQGYTFPVVMDETGDVFYNYSIYSYPTTFMIDKDGNIFGYASGALSADMMESIVKQTMDGKLAPQ</sequence>
<dbReference type="InterPro" id="IPR013766">
    <property type="entry name" value="Thioredoxin_domain"/>
</dbReference>
<evidence type="ECO:0000256" key="8">
    <source>
        <dbReference type="SAM" id="Phobius"/>
    </source>
</evidence>
<keyword evidence="2" id="KW-1003">Cell membrane</keyword>
<dbReference type="Gene3D" id="3.40.30.10">
    <property type="entry name" value="Glutaredoxin"/>
    <property type="match status" value="1"/>
</dbReference>
<gene>
    <name evidence="10" type="ORF">HMPREF9473_01915</name>
</gene>
<dbReference type="GO" id="GO:0017004">
    <property type="term" value="P:cytochrome complex assembly"/>
    <property type="evidence" value="ECO:0007669"/>
    <property type="project" value="UniProtKB-KW"/>
</dbReference>
<dbReference type="HOGENOM" id="CLU_053225_1_0_9"/>
<dbReference type="InterPro" id="IPR003834">
    <property type="entry name" value="Cyt_c_assmbl_TM_dom"/>
</dbReference>
<dbReference type="PANTHER" id="PTHR42852:SF17">
    <property type="entry name" value="THIOREDOXIN-LIKE PROTEIN HI_1115"/>
    <property type="match status" value="1"/>
</dbReference>
<feature type="compositionally biased region" description="Low complexity" evidence="7">
    <location>
        <begin position="286"/>
        <end position="302"/>
    </location>
</feature>
<dbReference type="RefSeq" id="WP_006779895.1">
    <property type="nucleotide sequence ID" value="NZ_CP040506.1"/>
</dbReference>
<evidence type="ECO:0000256" key="4">
    <source>
        <dbReference type="ARBA" id="ARBA00022748"/>
    </source>
</evidence>
<dbReference type="InterPro" id="IPR017937">
    <property type="entry name" value="Thioredoxin_CS"/>
</dbReference>
<comment type="subcellular location">
    <subcellularLocation>
        <location evidence="1">Cell membrane</location>
        <topology evidence="1">Multi-pass membrane protein</topology>
    </subcellularLocation>
</comment>
<dbReference type="Pfam" id="PF08534">
    <property type="entry name" value="Redoxin"/>
    <property type="match status" value="1"/>
</dbReference>
<evidence type="ECO:0000256" key="6">
    <source>
        <dbReference type="ARBA" id="ARBA00023136"/>
    </source>
</evidence>
<dbReference type="SUPFAM" id="SSF52833">
    <property type="entry name" value="Thioredoxin-like"/>
    <property type="match status" value="1"/>
</dbReference>
<accession>G5IEI8</accession>
<keyword evidence="5 8" id="KW-1133">Transmembrane helix</keyword>
<comment type="caution">
    <text evidence="10">The sequence shown here is derived from an EMBL/GenBank/DDBJ whole genome shotgun (WGS) entry which is preliminary data.</text>
</comment>
<dbReference type="InterPro" id="IPR050553">
    <property type="entry name" value="Thioredoxin_ResA/DsbE_sf"/>
</dbReference>
<dbReference type="CDD" id="cd02966">
    <property type="entry name" value="TlpA_like_family"/>
    <property type="match status" value="1"/>
</dbReference>
<keyword evidence="3 8" id="KW-0812">Transmembrane</keyword>
<keyword evidence="11" id="KW-1185">Reference proteome</keyword>
<dbReference type="PATRIC" id="fig|742737.3.peg.1940"/>
<evidence type="ECO:0000256" key="2">
    <source>
        <dbReference type="ARBA" id="ARBA00022475"/>
    </source>
</evidence>
<dbReference type="OrthoDB" id="9809733at2"/>
<evidence type="ECO:0000256" key="3">
    <source>
        <dbReference type="ARBA" id="ARBA00022692"/>
    </source>
</evidence>
<dbReference type="GO" id="GO:0016491">
    <property type="term" value="F:oxidoreductase activity"/>
    <property type="evidence" value="ECO:0007669"/>
    <property type="project" value="InterPro"/>
</dbReference>
<feature type="transmembrane region" description="Helical" evidence="8">
    <location>
        <begin position="178"/>
        <end position="200"/>
    </location>
</feature>
<feature type="domain" description="Thioredoxin" evidence="9">
    <location>
        <begin position="302"/>
        <end position="447"/>
    </location>
</feature>
<evidence type="ECO:0000313" key="10">
    <source>
        <dbReference type="EMBL" id="EHI60137.1"/>
    </source>
</evidence>
<dbReference type="GO" id="GO:0005886">
    <property type="term" value="C:plasma membrane"/>
    <property type="evidence" value="ECO:0007669"/>
    <property type="project" value="UniProtKB-SubCell"/>
</dbReference>
<reference evidence="10 11" key="1">
    <citation type="submission" date="2011-08" db="EMBL/GenBank/DDBJ databases">
        <title>The Genome Sequence of Clostridium hathewayi WAL-18680.</title>
        <authorList>
            <consortium name="The Broad Institute Genome Sequencing Platform"/>
            <person name="Earl A."/>
            <person name="Ward D."/>
            <person name="Feldgarden M."/>
            <person name="Gevers D."/>
            <person name="Finegold S.M."/>
            <person name="Summanen P.H."/>
            <person name="Molitoris D.R."/>
            <person name="Song M."/>
            <person name="Daigneault M."/>
            <person name="Allen-Vercoe E."/>
            <person name="Young S.K."/>
            <person name="Zeng Q."/>
            <person name="Gargeya S."/>
            <person name="Fitzgerald M."/>
            <person name="Haas B."/>
            <person name="Abouelleil A."/>
            <person name="Alvarado L."/>
            <person name="Arachchi H.M."/>
            <person name="Berlin A."/>
            <person name="Brown A."/>
            <person name="Chapman S.B."/>
            <person name="Chen Z."/>
            <person name="Dunbar C."/>
            <person name="Freedman E."/>
            <person name="Gearin G."/>
            <person name="Gellesch M."/>
            <person name="Goldberg J."/>
            <person name="Griggs A."/>
            <person name="Gujja S."/>
            <person name="Heiman D."/>
            <person name="Howarth C."/>
            <person name="Larson L."/>
            <person name="Lui A."/>
            <person name="MacDonald P.J.P."/>
            <person name="Montmayeur A."/>
            <person name="Murphy C."/>
            <person name="Neiman D."/>
            <person name="Pearson M."/>
            <person name="Priest M."/>
            <person name="Roberts A."/>
            <person name="Saif S."/>
            <person name="Shea T."/>
            <person name="Shenoy N."/>
            <person name="Sisk P."/>
            <person name="Stolte C."/>
            <person name="Sykes S."/>
            <person name="Wortman J."/>
            <person name="Nusbaum C."/>
            <person name="Birren B."/>
        </authorList>
    </citation>
    <scope>NUCLEOTIDE SEQUENCE [LARGE SCALE GENOMIC DNA]</scope>
    <source>
        <strain evidence="10 11">WAL-18680</strain>
    </source>
</reference>
<dbReference type="PANTHER" id="PTHR42852">
    <property type="entry name" value="THIOL:DISULFIDE INTERCHANGE PROTEIN DSBE"/>
    <property type="match status" value="1"/>
</dbReference>
<feature type="transmembrane region" description="Helical" evidence="8">
    <location>
        <begin position="135"/>
        <end position="158"/>
    </location>
</feature>